<dbReference type="SUPFAM" id="SSF46626">
    <property type="entry name" value="Cytochrome c"/>
    <property type="match status" value="2"/>
</dbReference>
<protein>
    <submittedName>
        <fullName evidence="9">Cytochrome c peroxidase</fullName>
    </submittedName>
</protein>
<dbReference type="InterPro" id="IPR009056">
    <property type="entry name" value="Cyt_c-like_dom"/>
</dbReference>
<dbReference type="Gene3D" id="1.10.760.10">
    <property type="entry name" value="Cytochrome c-like domain"/>
    <property type="match status" value="2"/>
</dbReference>
<keyword evidence="6 7" id="KW-0408">Iron</keyword>
<evidence type="ECO:0000256" key="1">
    <source>
        <dbReference type="ARBA" id="ARBA00004196"/>
    </source>
</evidence>
<evidence type="ECO:0000256" key="5">
    <source>
        <dbReference type="ARBA" id="ARBA00023002"/>
    </source>
</evidence>
<dbReference type="RefSeq" id="WP_264542261.1">
    <property type="nucleotide sequence ID" value="NZ_BAABIP010000017.1"/>
</dbReference>
<dbReference type="PANTHER" id="PTHR30600">
    <property type="entry name" value="CYTOCHROME C PEROXIDASE-RELATED"/>
    <property type="match status" value="1"/>
</dbReference>
<evidence type="ECO:0000256" key="3">
    <source>
        <dbReference type="ARBA" id="ARBA00022723"/>
    </source>
</evidence>
<organism evidence="9 10">
    <name type="scientific">Flavobacterium hankyongi</name>
    <dbReference type="NCBI Taxonomy" id="1176532"/>
    <lineage>
        <taxon>Bacteria</taxon>
        <taxon>Pseudomonadati</taxon>
        <taxon>Bacteroidota</taxon>
        <taxon>Flavobacteriia</taxon>
        <taxon>Flavobacteriales</taxon>
        <taxon>Flavobacteriaceae</taxon>
        <taxon>Flavobacterium</taxon>
    </lineage>
</organism>
<evidence type="ECO:0000259" key="8">
    <source>
        <dbReference type="PROSITE" id="PS51007"/>
    </source>
</evidence>
<keyword evidence="2 7" id="KW-0349">Heme</keyword>
<name>A0ABP8ZYW6_9FLAO</name>
<dbReference type="GO" id="GO:0004601">
    <property type="term" value="F:peroxidase activity"/>
    <property type="evidence" value="ECO:0007669"/>
    <property type="project" value="UniProtKB-KW"/>
</dbReference>
<dbReference type="PANTHER" id="PTHR30600:SF10">
    <property type="entry name" value="BLL6722 PROTEIN"/>
    <property type="match status" value="1"/>
</dbReference>
<sequence length="593" mass="67936">MKNILSLVKKAIVLYSLLLFTLSCKKDNSYESRDSFIQLEKEYKNNLEKCSEALDNITNALSIEDFKSLYSEARKQFKFAEPIMAFIDESNYKSLNQPNIIKVTEEDGTNIRTSKPFGFQVLEELIYNPNPDLKQIQKEAKLTSCRVKLLKNNCSLSQLDNHHILWILRDAINRVALKGITGFDSTAAFSSLEDSKNVYQSLKNILFIFETSFTDKALYKQWISEIEKSQKAFEADFNDFDRYTFIKNHTHKTLSLWNKTVTDWKVTFSIKQPLQYNIVSLFDKNTFNITHFTDQEDPTNPAKIALGKQLFNDKKLSDSKTISCASCHQAKLAFTDGKSKSPGIKRNSPTLLYAGLQKGFFYDNRTGGLEGQIVDVVTNPNEFHSSLEKMVAYVKKSPEYPAIFQKIFKQSPSDYNIRMVIASYILSLNPFDSKFDRNISNKENTLTQSEKNGFNIFMGKAKCATCHFAPLFNGTVPVSFRESEMELIGVPESKNKIKPKIDLDLGRFEVFKTENRKYFFKTPTLRNIAKTAPYMHNGVYTTLEEVVDFYNDGGGNGLGFQLEFQTLPFDKLELTSKEKSDLVAFLKTLNDYE</sequence>
<dbReference type="InterPro" id="IPR038352">
    <property type="entry name" value="Imelysin_sf"/>
</dbReference>
<feature type="domain" description="Cytochrome c" evidence="8">
    <location>
        <begin position="302"/>
        <end position="411"/>
    </location>
</feature>
<accession>A0ABP8ZYW6</accession>
<feature type="domain" description="Cytochrome c" evidence="8">
    <location>
        <begin position="448"/>
        <end position="590"/>
    </location>
</feature>
<comment type="caution">
    <text evidence="9">The sequence shown here is derived from an EMBL/GenBank/DDBJ whole genome shotgun (WGS) entry which is preliminary data.</text>
</comment>
<keyword evidence="10" id="KW-1185">Reference proteome</keyword>
<keyword evidence="3 7" id="KW-0479">Metal-binding</keyword>
<dbReference type="EMBL" id="BAABIP010000017">
    <property type="protein sequence ID" value="GAA4769677.1"/>
    <property type="molecule type" value="Genomic_DNA"/>
</dbReference>
<gene>
    <name evidence="9" type="ORF">GCM10023230_19660</name>
</gene>
<keyword evidence="9" id="KW-0575">Peroxidase</keyword>
<dbReference type="InterPro" id="IPR036909">
    <property type="entry name" value="Cyt_c-like_dom_sf"/>
</dbReference>
<dbReference type="PROSITE" id="PS51007">
    <property type="entry name" value="CYTC"/>
    <property type="match status" value="2"/>
</dbReference>
<dbReference type="PROSITE" id="PS51257">
    <property type="entry name" value="PROKAR_LIPOPROTEIN"/>
    <property type="match status" value="1"/>
</dbReference>
<evidence type="ECO:0000256" key="4">
    <source>
        <dbReference type="ARBA" id="ARBA00022729"/>
    </source>
</evidence>
<keyword evidence="5" id="KW-0560">Oxidoreductase</keyword>
<evidence type="ECO:0000313" key="9">
    <source>
        <dbReference type="EMBL" id="GAA4769677.1"/>
    </source>
</evidence>
<evidence type="ECO:0000256" key="6">
    <source>
        <dbReference type="ARBA" id="ARBA00023004"/>
    </source>
</evidence>
<keyword evidence="4" id="KW-0732">Signal</keyword>
<dbReference type="InterPro" id="IPR051395">
    <property type="entry name" value="Cytochrome_c_Peroxidase/MauG"/>
</dbReference>
<dbReference type="InterPro" id="IPR004852">
    <property type="entry name" value="Di-haem_cyt_c_peroxidsae"/>
</dbReference>
<evidence type="ECO:0000256" key="7">
    <source>
        <dbReference type="PROSITE-ProRule" id="PRU00433"/>
    </source>
</evidence>
<evidence type="ECO:0000256" key="2">
    <source>
        <dbReference type="ARBA" id="ARBA00022617"/>
    </source>
</evidence>
<evidence type="ECO:0000313" key="10">
    <source>
        <dbReference type="Proteomes" id="UP001500141"/>
    </source>
</evidence>
<reference evidence="10" key="1">
    <citation type="journal article" date="2019" name="Int. J. Syst. Evol. Microbiol.">
        <title>The Global Catalogue of Microorganisms (GCM) 10K type strain sequencing project: providing services to taxonomists for standard genome sequencing and annotation.</title>
        <authorList>
            <consortium name="The Broad Institute Genomics Platform"/>
            <consortium name="The Broad Institute Genome Sequencing Center for Infectious Disease"/>
            <person name="Wu L."/>
            <person name="Ma J."/>
        </authorList>
    </citation>
    <scope>NUCLEOTIDE SEQUENCE [LARGE SCALE GENOMIC DNA]</scope>
    <source>
        <strain evidence="10">JCM 18198</strain>
    </source>
</reference>
<dbReference type="Proteomes" id="UP001500141">
    <property type="component" value="Unassembled WGS sequence"/>
</dbReference>
<dbReference type="Gene3D" id="1.20.1420.20">
    <property type="entry name" value="M75 peptidase, HXXE motif"/>
    <property type="match status" value="1"/>
</dbReference>
<comment type="subcellular location">
    <subcellularLocation>
        <location evidence="1">Cell envelope</location>
    </subcellularLocation>
</comment>
<dbReference type="Pfam" id="PF03150">
    <property type="entry name" value="CCP_MauG"/>
    <property type="match status" value="1"/>
</dbReference>
<proteinExistence type="predicted"/>